<name>A0AAD9KKA0_RIDPI</name>
<protein>
    <submittedName>
        <fullName evidence="1">Uncharacterized protein</fullName>
    </submittedName>
</protein>
<evidence type="ECO:0000313" key="2">
    <source>
        <dbReference type="Proteomes" id="UP001209878"/>
    </source>
</evidence>
<organism evidence="1 2">
    <name type="scientific">Ridgeia piscesae</name>
    <name type="common">Tubeworm</name>
    <dbReference type="NCBI Taxonomy" id="27915"/>
    <lineage>
        <taxon>Eukaryota</taxon>
        <taxon>Metazoa</taxon>
        <taxon>Spiralia</taxon>
        <taxon>Lophotrochozoa</taxon>
        <taxon>Annelida</taxon>
        <taxon>Polychaeta</taxon>
        <taxon>Sedentaria</taxon>
        <taxon>Canalipalpata</taxon>
        <taxon>Sabellida</taxon>
        <taxon>Siboglinidae</taxon>
        <taxon>Ridgeia</taxon>
    </lineage>
</organism>
<accession>A0AAD9KKA0</accession>
<reference evidence="1" key="1">
    <citation type="journal article" date="2023" name="Mol. Biol. Evol.">
        <title>Third-Generation Sequencing Reveals the Adaptive Role of the Epigenome in Three Deep-Sea Polychaetes.</title>
        <authorList>
            <person name="Perez M."/>
            <person name="Aroh O."/>
            <person name="Sun Y."/>
            <person name="Lan Y."/>
            <person name="Juniper S.K."/>
            <person name="Young C.R."/>
            <person name="Angers B."/>
            <person name="Qian P.Y."/>
        </authorList>
    </citation>
    <scope>NUCLEOTIDE SEQUENCE</scope>
    <source>
        <strain evidence="1">R07B-5</strain>
    </source>
</reference>
<dbReference type="AlphaFoldDB" id="A0AAD9KKA0"/>
<evidence type="ECO:0000313" key="1">
    <source>
        <dbReference type="EMBL" id="KAK2172966.1"/>
    </source>
</evidence>
<dbReference type="EMBL" id="JAODUO010000915">
    <property type="protein sequence ID" value="KAK2172966.1"/>
    <property type="molecule type" value="Genomic_DNA"/>
</dbReference>
<dbReference type="Proteomes" id="UP001209878">
    <property type="component" value="Unassembled WGS sequence"/>
</dbReference>
<sequence>MLAERLRNRTRCPNIRLSVKSPKLFGCRAMITSITAITRLLRLLSHPSRQALRPV</sequence>
<gene>
    <name evidence="1" type="ORF">NP493_915g00012</name>
</gene>
<keyword evidence="2" id="KW-1185">Reference proteome</keyword>
<comment type="caution">
    <text evidence="1">The sequence shown here is derived from an EMBL/GenBank/DDBJ whole genome shotgun (WGS) entry which is preliminary data.</text>
</comment>
<proteinExistence type="predicted"/>